<evidence type="ECO:0000256" key="1">
    <source>
        <dbReference type="SAM" id="Phobius"/>
    </source>
</evidence>
<keyword evidence="3" id="KW-1185">Reference proteome</keyword>
<feature type="transmembrane region" description="Helical" evidence="1">
    <location>
        <begin position="69"/>
        <end position="89"/>
    </location>
</feature>
<dbReference type="EMBL" id="LBFC01000018">
    <property type="protein sequence ID" value="ONN27274.1"/>
    <property type="molecule type" value="Genomic_DNA"/>
</dbReference>
<organism evidence="2 3">
    <name type="scientific">Thermosipho affectus</name>
    <dbReference type="NCBI Taxonomy" id="660294"/>
    <lineage>
        <taxon>Bacteria</taxon>
        <taxon>Thermotogati</taxon>
        <taxon>Thermotogota</taxon>
        <taxon>Thermotogae</taxon>
        <taxon>Thermotogales</taxon>
        <taxon>Fervidobacteriaceae</taxon>
        <taxon>Thermosipho</taxon>
    </lineage>
</organism>
<comment type="caution">
    <text evidence="2">The sequence shown here is derived from an EMBL/GenBank/DDBJ whole genome shotgun (WGS) entry which is preliminary data.</text>
</comment>
<evidence type="ECO:0000313" key="2">
    <source>
        <dbReference type="EMBL" id="ONN27274.1"/>
    </source>
</evidence>
<sequence>MIVYIFLISFFTSILTKRIKFVVERRYRYFYLFPIPLVLQVIPYYREILMPLSFSILIVLLLLNKHIPGFSLITIGTVLNSFVMMINGWKMPVLKSLVKKFALPIGMRHVVVDTFSWKIFLGDWIPVILPWKEYYIISVGDIFVYIGVFLFLLKIKKRDR</sequence>
<name>A0ABX3IIY5_9BACT</name>
<keyword evidence="1" id="KW-0472">Membrane</keyword>
<dbReference type="InterPro" id="IPR035168">
    <property type="entry name" value="DUF5317"/>
</dbReference>
<dbReference type="Proteomes" id="UP000242616">
    <property type="component" value="Unassembled WGS sequence"/>
</dbReference>
<proteinExistence type="predicted"/>
<feature type="transmembrane region" description="Helical" evidence="1">
    <location>
        <begin position="135"/>
        <end position="153"/>
    </location>
</feature>
<evidence type="ECO:0008006" key="4">
    <source>
        <dbReference type="Google" id="ProtNLM"/>
    </source>
</evidence>
<protein>
    <recommendedName>
        <fullName evidence="4">DUF5317 domain-containing protein</fullName>
    </recommendedName>
</protein>
<gene>
    <name evidence="2" type="ORF">XJ44_05715</name>
</gene>
<dbReference type="RefSeq" id="WP_077198358.1">
    <property type="nucleotide sequence ID" value="NZ_LBFC01000018.1"/>
</dbReference>
<accession>A0ABX3IIY5</accession>
<dbReference type="Pfam" id="PF17248">
    <property type="entry name" value="DUF5317"/>
    <property type="match status" value="1"/>
</dbReference>
<reference evidence="2 3" key="1">
    <citation type="submission" date="2015-06" db="EMBL/GenBank/DDBJ databases">
        <title>Genome sequencing of Thermotogales isolates from hydrothermal vents.</title>
        <authorList>
            <person name="Haverkamp T.H."/>
            <person name="Kublanov I.V."/>
            <person name="Nesbo C.L."/>
        </authorList>
    </citation>
    <scope>NUCLEOTIDE SEQUENCE [LARGE SCALE GENOMIC DNA]</scope>
    <source>
        <strain evidence="3">ik275mar</strain>
    </source>
</reference>
<keyword evidence="1" id="KW-0812">Transmembrane</keyword>
<feature type="transmembrane region" description="Helical" evidence="1">
    <location>
        <begin position="44"/>
        <end position="63"/>
    </location>
</feature>
<evidence type="ECO:0000313" key="3">
    <source>
        <dbReference type="Proteomes" id="UP000242616"/>
    </source>
</evidence>
<keyword evidence="1" id="KW-1133">Transmembrane helix</keyword>